<dbReference type="GO" id="GO:0005764">
    <property type="term" value="C:lysosome"/>
    <property type="evidence" value="ECO:0007669"/>
    <property type="project" value="TreeGrafter"/>
</dbReference>
<dbReference type="EMBL" id="VCAZ01000012">
    <property type="protein sequence ID" value="TSK42122.1"/>
    <property type="molecule type" value="Genomic_DNA"/>
</dbReference>
<reference evidence="4 5" key="1">
    <citation type="journal article" date="2019" name="Genome Biol. Evol.">
        <title>Whole-Genome Sequencing of the Giant Devil Catfish, Bagarius yarrelli.</title>
        <authorList>
            <person name="Jiang W."/>
            <person name="Lv Y."/>
            <person name="Cheng L."/>
            <person name="Yang K."/>
            <person name="Chao B."/>
            <person name="Wang X."/>
            <person name="Li Y."/>
            <person name="Pan X."/>
            <person name="You X."/>
            <person name="Zhang Y."/>
            <person name="Yang J."/>
            <person name="Li J."/>
            <person name="Zhang X."/>
            <person name="Liu S."/>
            <person name="Sun C."/>
            <person name="Yang J."/>
            <person name="Shi Q."/>
        </authorList>
    </citation>
    <scope>NUCLEOTIDE SEQUENCE [LARGE SCALE GENOMIC DNA]</scope>
    <source>
        <strain evidence="4">JWS20170419001</strain>
        <tissue evidence="4">Muscle</tissue>
    </source>
</reference>
<dbReference type="OrthoDB" id="9929365at2759"/>
<dbReference type="Gene3D" id="3.10.450.10">
    <property type="match status" value="1"/>
</dbReference>
<dbReference type="GO" id="GO:0005615">
    <property type="term" value="C:extracellular space"/>
    <property type="evidence" value="ECO:0007669"/>
    <property type="project" value="TreeGrafter"/>
</dbReference>
<dbReference type="InterPro" id="IPR000010">
    <property type="entry name" value="Cystatin_dom"/>
</dbReference>
<dbReference type="InterPro" id="IPR046350">
    <property type="entry name" value="Cystatin_sf"/>
</dbReference>
<dbReference type="GO" id="GO:0031643">
    <property type="term" value="P:positive regulation of myelination"/>
    <property type="evidence" value="ECO:0007669"/>
    <property type="project" value="TreeGrafter"/>
</dbReference>
<dbReference type="GO" id="GO:0006955">
    <property type="term" value="P:immune response"/>
    <property type="evidence" value="ECO:0007669"/>
    <property type="project" value="InterPro"/>
</dbReference>
<feature type="domain" description="Cystatin" evidence="3">
    <location>
        <begin position="38"/>
        <end position="147"/>
    </location>
</feature>
<evidence type="ECO:0000313" key="5">
    <source>
        <dbReference type="Proteomes" id="UP000319801"/>
    </source>
</evidence>
<dbReference type="PANTHER" id="PTHR47141:SF1">
    <property type="entry name" value="CYSTATIN-F"/>
    <property type="match status" value="1"/>
</dbReference>
<comment type="caution">
    <text evidence="4">The sequence shown here is derived from an EMBL/GenBank/DDBJ whole genome shotgun (WGS) entry which is preliminary data.</text>
</comment>
<sequence>MFTCAFTIALPQYKSGIETEDMKGLIDKYSVRIFANGPAPGKPQNVSKNATDVKQAVLTATYTFNNKTNDAFFFKPLAIDEAQRQIVKGIKYFLKLEISRTVCMKREADADLANCGFQPKTGLQQTFLCNFEVWAIPWLKMMKTTYFVCLPLDRY</sequence>
<comment type="similarity">
    <text evidence="1">Belongs to the cystatin family.</text>
</comment>
<dbReference type="CDD" id="cd00042">
    <property type="entry name" value="CY"/>
    <property type="match status" value="1"/>
</dbReference>
<gene>
    <name evidence="4" type="ORF">Baya_4590</name>
</gene>
<evidence type="ECO:0000256" key="2">
    <source>
        <dbReference type="ARBA" id="ARBA00023157"/>
    </source>
</evidence>
<accession>A0A556TR61</accession>
<dbReference type="GO" id="GO:0005783">
    <property type="term" value="C:endoplasmic reticulum"/>
    <property type="evidence" value="ECO:0007669"/>
    <property type="project" value="TreeGrafter"/>
</dbReference>
<dbReference type="GO" id="GO:0005794">
    <property type="term" value="C:Golgi apparatus"/>
    <property type="evidence" value="ECO:0007669"/>
    <property type="project" value="TreeGrafter"/>
</dbReference>
<dbReference type="GO" id="GO:0004869">
    <property type="term" value="F:cysteine-type endopeptidase inhibitor activity"/>
    <property type="evidence" value="ECO:0007669"/>
    <property type="project" value="InterPro"/>
</dbReference>
<keyword evidence="5" id="KW-1185">Reference proteome</keyword>
<organism evidence="4 5">
    <name type="scientific">Bagarius yarrelli</name>
    <name type="common">Goonch</name>
    <name type="synonym">Bagrus yarrelli</name>
    <dbReference type="NCBI Taxonomy" id="175774"/>
    <lineage>
        <taxon>Eukaryota</taxon>
        <taxon>Metazoa</taxon>
        <taxon>Chordata</taxon>
        <taxon>Craniata</taxon>
        <taxon>Vertebrata</taxon>
        <taxon>Euteleostomi</taxon>
        <taxon>Actinopterygii</taxon>
        <taxon>Neopterygii</taxon>
        <taxon>Teleostei</taxon>
        <taxon>Ostariophysi</taxon>
        <taxon>Siluriformes</taxon>
        <taxon>Sisoridae</taxon>
        <taxon>Sisorinae</taxon>
        <taxon>Bagarius</taxon>
    </lineage>
</organism>
<dbReference type="FunFam" id="3.10.450.10:FF:000004">
    <property type="entry name" value="Cystatin C"/>
    <property type="match status" value="1"/>
</dbReference>
<evidence type="ECO:0000256" key="1">
    <source>
        <dbReference type="ARBA" id="ARBA00009403"/>
    </source>
</evidence>
<keyword evidence="2" id="KW-1015">Disulfide bond</keyword>
<dbReference type="AlphaFoldDB" id="A0A556TR61"/>
<dbReference type="InterPro" id="IPR042886">
    <property type="entry name" value="Cystatin-F"/>
</dbReference>
<dbReference type="SMART" id="SM00043">
    <property type="entry name" value="CY"/>
    <property type="match status" value="1"/>
</dbReference>
<dbReference type="SUPFAM" id="SSF54403">
    <property type="entry name" value="Cystatin/monellin"/>
    <property type="match status" value="1"/>
</dbReference>
<proteinExistence type="inferred from homology"/>
<dbReference type="Pfam" id="PF00031">
    <property type="entry name" value="Cystatin"/>
    <property type="match status" value="1"/>
</dbReference>
<evidence type="ECO:0000259" key="3">
    <source>
        <dbReference type="SMART" id="SM00043"/>
    </source>
</evidence>
<name>A0A556TR61_BAGYA</name>
<dbReference type="GO" id="GO:0005770">
    <property type="term" value="C:late endosome"/>
    <property type="evidence" value="ECO:0007669"/>
    <property type="project" value="TreeGrafter"/>
</dbReference>
<dbReference type="Proteomes" id="UP000319801">
    <property type="component" value="Unassembled WGS sequence"/>
</dbReference>
<dbReference type="GO" id="GO:1903979">
    <property type="term" value="P:negative regulation of microglial cell activation"/>
    <property type="evidence" value="ECO:0007669"/>
    <property type="project" value="TreeGrafter"/>
</dbReference>
<protein>
    <submittedName>
        <fullName evidence="4">Cystatin-F</fullName>
    </submittedName>
</protein>
<dbReference type="PANTHER" id="PTHR47141">
    <property type="entry name" value="CYSTATIN-F"/>
    <property type="match status" value="1"/>
</dbReference>
<evidence type="ECO:0000313" key="4">
    <source>
        <dbReference type="EMBL" id="TSK42122.1"/>
    </source>
</evidence>